<dbReference type="RefSeq" id="WP_345422165.1">
    <property type="nucleotide sequence ID" value="NZ_AP031496.1"/>
</dbReference>
<feature type="domain" description="TssC1 C-terminal" evidence="2">
    <location>
        <begin position="390"/>
        <end position="500"/>
    </location>
</feature>
<dbReference type="EMBL" id="BAABLX010000023">
    <property type="protein sequence ID" value="GAA4944218.1"/>
    <property type="molecule type" value="Genomic_DNA"/>
</dbReference>
<evidence type="ECO:0000313" key="3">
    <source>
        <dbReference type="EMBL" id="GAA4944218.1"/>
    </source>
</evidence>
<evidence type="ECO:0000259" key="2">
    <source>
        <dbReference type="Pfam" id="PF18945"/>
    </source>
</evidence>
<dbReference type="PANTHER" id="PTHR35565:SF3">
    <property type="entry name" value="TYPE VI SECRETION SYSTEM SHEATH PROTEIN TSSC1"/>
    <property type="match status" value="1"/>
</dbReference>
<gene>
    <name evidence="3" type="primary">tssC_1</name>
    <name evidence="3" type="ORF">GCM10025791_23870</name>
</gene>
<evidence type="ECO:0000313" key="4">
    <source>
        <dbReference type="Proteomes" id="UP001409585"/>
    </source>
</evidence>
<dbReference type="InterPro" id="IPR044032">
    <property type="entry name" value="TssC1_C"/>
</dbReference>
<protein>
    <submittedName>
        <fullName evidence="3">Type VI secretion system contractile sheath large subunit</fullName>
    </submittedName>
</protein>
<dbReference type="Pfam" id="PF05943">
    <property type="entry name" value="VipB"/>
    <property type="match status" value="1"/>
</dbReference>
<comment type="caution">
    <text evidence="3">The sequence shown here is derived from an EMBL/GenBank/DDBJ whole genome shotgun (WGS) entry which is preliminary data.</text>
</comment>
<keyword evidence="4" id="KW-1185">Reference proteome</keyword>
<dbReference type="InterPro" id="IPR010269">
    <property type="entry name" value="T6SS_TssC-like"/>
</dbReference>
<organism evidence="3 4">
    <name type="scientific">Halioxenophilus aromaticivorans</name>
    <dbReference type="NCBI Taxonomy" id="1306992"/>
    <lineage>
        <taxon>Bacteria</taxon>
        <taxon>Pseudomonadati</taxon>
        <taxon>Pseudomonadota</taxon>
        <taxon>Gammaproteobacteria</taxon>
        <taxon>Alteromonadales</taxon>
        <taxon>Alteromonadaceae</taxon>
        <taxon>Halioxenophilus</taxon>
    </lineage>
</organism>
<evidence type="ECO:0000259" key="1">
    <source>
        <dbReference type="Pfam" id="PF05943"/>
    </source>
</evidence>
<dbReference type="Proteomes" id="UP001409585">
    <property type="component" value="Unassembled WGS sequence"/>
</dbReference>
<accession>A0AAV3U2P7</accession>
<dbReference type="Pfam" id="PF18945">
    <property type="entry name" value="VipB_2"/>
    <property type="match status" value="1"/>
</dbReference>
<feature type="domain" description="TssC1 N-terminal" evidence="1">
    <location>
        <begin position="71"/>
        <end position="380"/>
    </location>
</feature>
<dbReference type="InterPro" id="IPR044031">
    <property type="entry name" value="TssC1_N"/>
</dbReference>
<proteinExistence type="predicted"/>
<dbReference type="PANTHER" id="PTHR35565">
    <property type="entry name" value="CYTOPLASMIC PROTEIN-RELATED"/>
    <property type="match status" value="1"/>
</dbReference>
<dbReference type="NCBIfam" id="TIGR03355">
    <property type="entry name" value="VI_chp_2"/>
    <property type="match status" value="1"/>
</dbReference>
<dbReference type="AlphaFoldDB" id="A0AAV3U2P7"/>
<reference evidence="4" key="1">
    <citation type="journal article" date="2019" name="Int. J. Syst. Evol. Microbiol.">
        <title>The Global Catalogue of Microorganisms (GCM) 10K type strain sequencing project: providing services to taxonomists for standard genome sequencing and annotation.</title>
        <authorList>
            <consortium name="The Broad Institute Genomics Platform"/>
            <consortium name="The Broad Institute Genome Sequencing Center for Infectious Disease"/>
            <person name="Wu L."/>
            <person name="Ma J."/>
        </authorList>
    </citation>
    <scope>NUCLEOTIDE SEQUENCE [LARGE SCALE GENOMIC DNA]</scope>
    <source>
        <strain evidence="4">JCM 19134</strain>
    </source>
</reference>
<sequence>MNSLTTTKGIETDSWQQTPLETYFLSDQYQSDLDAVQRDNQFGALRWIYERIQVGAIGTRQQLRFSLELAVIELTNIINKQINQILHQDRFKQLESSWQGLKHLVDTRTEYSSDLLVKIKVLNVSWRELSRDVTKALEFDQSQFFQRVYSDEFDTPGGEPFGIILGDYYISHKARANEPTSDVDALIEIGNSCTAALCPFITGASPRLLGMDCFTELNVPLDLDALFSQREYTRWRAMRNSEASRFIGLTVPHALMRSPYYDDGTRDEQHKFQEETDTLKDYVWGNACYAFGSVVIRAFANTGWFADIRGGVHEFGQGGVVENMVYESLETDISLNTPRPATDFQVDDSLERSLSQHGLIPLCSYHSQQHSVFYSNCSLHDPSEFTSDIATANARMSCMIQYMLCVSRFGHYLKLIGRDRIGSVISAQDCQRVFQNWLNQYTVSSDGTNSTIKAKYPLSESRVEIREQAGKIGSFTCTIHLKPHFQLDQLVSSIKLVTELSLGKVGSD</sequence>
<name>A0AAV3U2P7_9ALTE</name>